<protein>
    <submittedName>
        <fullName evidence="2">Uncharacterized protein</fullName>
    </submittedName>
</protein>
<feature type="compositionally biased region" description="Polar residues" evidence="1">
    <location>
        <begin position="60"/>
        <end position="80"/>
    </location>
</feature>
<name>A0A6G1M244_ORBOL</name>
<sequence>MESWKDIKVSDLLHIKIDGEDKLGIQWAFRSSDAKDAFNEHCHGNIKHQFTETGGEDNKASNLHETCDLQSSTSDATVPG</sequence>
<feature type="region of interest" description="Disordered" evidence="1">
    <location>
        <begin position="53"/>
        <end position="80"/>
    </location>
</feature>
<proteinExistence type="predicted"/>
<dbReference type="Proteomes" id="UP000483672">
    <property type="component" value="Unassembled WGS sequence"/>
</dbReference>
<dbReference type="OrthoDB" id="5429780at2759"/>
<dbReference type="EMBL" id="WIPF01000052">
    <property type="protein sequence ID" value="KAF3218862.1"/>
    <property type="molecule type" value="Genomic_DNA"/>
</dbReference>
<evidence type="ECO:0000313" key="4">
    <source>
        <dbReference type="Proteomes" id="UP000483672"/>
    </source>
</evidence>
<reference evidence="2 4" key="1">
    <citation type="submission" date="2019-06" db="EMBL/GenBank/DDBJ databases">
        <authorList>
            <person name="Palmer J.M."/>
        </authorList>
    </citation>
    <scope>NUCLEOTIDE SEQUENCE</scope>
    <source>
        <strain evidence="3 4">TWF191</strain>
        <strain evidence="2">TWF679</strain>
    </source>
</reference>
<organism evidence="2 5">
    <name type="scientific">Orbilia oligospora</name>
    <name type="common">Nematode-trapping fungus</name>
    <name type="synonym">Arthrobotrys oligospora</name>
    <dbReference type="NCBI Taxonomy" id="2813651"/>
    <lineage>
        <taxon>Eukaryota</taxon>
        <taxon>Fungi</taxon>
        <taxon>Dikarya</taxon>
        <taxon>Ascomycota</taxon>
        <taxon>Pezizomycotina</taxon>
        <taxon>Orbiliomycetes</taxon>
        <taxon>Orbiliales</taxon>
        <taxon>Orbiliaceae</taxon>
        <taxon>Orbilia</taxon>
    </lineage>
</organism>
<comment type="caution">
    <text evidence="2">The sequence shown here is derived from an EMBL/GenBank/DDBJ whole genome shotgun (WGS) entry which is preliminary data.</text>
</comment>
<gene>
    <name evidence="3" type="ORF">TWF191_008067</name>
    <name evidence="2" type="ORF">TWF679_004446</name>
</gene>
<dbReference type="AlphaFoldDB" id="A0A6G1M244"/>
<dbReference type="Proteomes" id="UP000614610">
    <property type="component" value="Unassembled WGS sequence"/>
</dbReference>
<evidence type="ECO:0000313" key="2">
    <source>
        <dbReference type="EMBL" id="KAF3215204.1"/>
    </source>
</evidence>
<dbReference type="EMBL" id="WIWT01000020">
    <property type="protein sequence ID" value="KAF3215204.1"/>
    <property type="molecule type" value="Genomic_DNA"/>
</dbReference>
<evidence type="ECO:0000313" key="3">
    <source>
        <dbReference type="EMBL" id="KAF3218862.1"/>
    </source>
</evidence>
<evidence type="ECO:0000256" key="1">
    <source>
        <dbReference type="SAM" id="MobiDB-lite"/>
    </source>
</evidence>
<evidence type="ECO:0000313" key="5">
    <source>
        <dbReference type="Proteomes" id="UP000614610"/>
    </source>
</evidence>
<accession>A0A6G1M244</accession>